<dbReference type="InterPro" id="IPR031330">
    <property type="entry name" value="Gly_Hdrlase_35_cat"/>
</dbReference>
<dbReference type="EMBL" id="JAQHRD010000020">
    <property type="protein sequence ID" value="KAJ6436523.1"/>
    <property type="molecule type" value="Genomic_DNA"/>
</dbReference>
<dbReference type="PIRSF" id="PIRSF006336">
    <property type="entry name" value="B-gal"/>
    <property type="match status" value="1"/>
</dbReference>
<feature type="active site" description="Proton donor" evidence="4">
    <location>
        <position position="183"/>
    </location>
</feature>
<dbReference type="Pfam" id="PF01301">
    <property type="entry name" value="Glyco_hydro_35"/>
    <property type="match status" value="1"/>
</dbReference>
<evidence type="ECO:0000256" key="5">
    <source>
        <dbReference type="RuleBase" id="RU000675"/>
    </source>
</evidence>
<dbReference type="GO" id="GO:0005975">
    <property type="term" value="P:carbohydrate metabolic process"/>
    <property type="evidence" value="ECO:0007669"/>
    <property type="project" value="InterPro"/>
</dbReference>
<dbReference type="SUPFAM" id="SSF51445">
    <property type="entry name" value="(Trans)glycosidases"/>
    <property type="match status" value="1"/>
</dbReference>
<feature type="signal peptide" evidence="7">
    <location>
        <begin position="1"/>
        <end position="23"/>
    </location>
</feature>
<dbReference type="PROSITE" id="PS01182">
    <property type="entry name" value="GLYCOSYL_HYDROL_F35"/>
    <property type="match status" value="1"/>
</dbReference>
<organism evidence="11 12">
    <name type="scientific">Purpureocillium lavendulum</name>
    <dbReference type="NCBI Taxonomy" id="1247861"/>
    <lineage>
        <taxon>Eukaryota</taxon>
        <taxon>Fungi</taxon>
        <taxon>Dikarya</taxon>
        <taxon>Ascomycota</taxon>
        <taxon>Pezizomycotina</taxon>
        <taxon>Sordariomycetes</taxon>
        <taxon>Hypocreomycetidae</taxon>
        <taxon>Hypocreales</taxon>
        <taxon>Ophiocordycipitaceae</taxon>
        <taxon>Purpureocillium</taxon>
    </lineage>
</organism>
<dbReference type="GO" id="GO:0004565">
    <property type="term" value="F:beta-galactosidase activity"/>
    <property type="evidence" value="ECO:0007669"/>
    <property type="project" value="UniProtKB-EC"/>
</dbReference>
<feature type="active site" description="Nucleophile" evidence="4">
    <location>
        <position position="261"/>
    </location>
</feature>
<accession>A0AB34FBG1</accession>
<evidence type="ECO:0000313" key="11">
    <source>
        <dbReference type="EMBL" id="KAJ6436523.1"/>
    </source>
</evidence>
<reference evidence="11" key="1">
    <citation type="submission" date="2023-01" db="EMBL/GenBank/DDBJ databases">
        <title>The growth and conidiation of Purpureocillium lavendulum are regulated by nitrogen source and histone H3K14 acetylation.</title>
        <authorList>
            <person name="Tang P."/>
            <person name="Han J."/>
            <person name="Zhang C."/>
            <person name="Tang P."/>
            <person name="Qi F."/>
            <person name="Zhang K."/>
            <person name="Liang L."/>
        </authorList>
    </citation>
    <scope>NUCLEOTIDE SEQUENCE</scope>
    <source>
        <strain evidence="11">YMF1.00683</strain>
    </source>
</reference>
<keyword evidence="2 5" id="KW-0378">Hydrolase</keyword>
<protein>
    <recommendedName>
        <fullName evidence="5">Beta-galactosidase</fullName>
        <ecNumber evidence="5">3.2.1.23</ecNumber>
    </recommendedName>
</protein>
<dbReference type="InterPro" id="IPR026283">
    <property type="entry name" value="B-gal_1-like"/>
</dbReference>
<evidence type="ECO:0000256" key="2">
    <source>
        <dbReference type="ARBA" id="ARBA00022801"/>
    </source>
</evidence>
<comment type="catalytic activity">
    <reaction evidence="5">
        <text>Hydrolysis of terminal non-reducing beta-D-galactose residues in beta-D-galactosides.</text>
        <dbReference type="EC" id="3.2.1.23"/>
    </reaction>
</comment>
<dbReference type="EC" id="3.2.1.23" evidence="5"/>
<evidence type="ECO:0000259" key="8">
    <source>
        <dbReference type="Pfam" id="PF01301"/>
    </source>
</evidence>
<comment type="similarity">
    <text evidence="1 6">Belongs to the glycosyl hydrolase 35 family.</text>
</comment>
<dbReference type="SUPFAM" id="SSF49785">
    <property type="entry name" value="Galactose-binding domain-like"/>
    <property type="match status" value="1"/>
</dbReference>
<dbReference type="Gene3D" id="2.60.120.260">
    <property type="entry name" value="Galactose-binding domain-like"/>
    <property type="match status" value="2"/>
</dbReference>
<dbReference type="Pfam" id="PF21317">
    <property type="entry name" value="BetaGal_ABD_1"/>
    <property type="match status" value="1"/>
</dbReference>
<comment type="caution">
    <text evidence="11">The sequence shown here is derived from an EMBL/GenBank/DDBJ whole genome shotgun (WGS) entry which is preliminary data.</text>
</comment>
<dbReference type="InterPro" id="IPR048913">
    <property type="entry name" value="BetaGal_gal-bd"/>
</dbReference>
<feature type="domain" description="Beta-galactosidase galactose-binding" evidence="10">
    <location>
        <begin position="533"/>
        <end position="594"/>
    </location>
</feature>
<evidence type="ECO:0000313" key="12">
    <source>
        <dbReference type="Proteomes" id="UP001163105"/>
    </source>
</evidence>
<dbReference type="Proteomes" id="UP001163105">
    <property type="component" value="Unassembled WGS sequence"/>
</dbReference>
<proteinExistence type="inferred from homology"/>
<keyword evidence="3 5" id="KW-0326">Glycosidase</keyword>
<dbReference type="Pfam" id="PF21467">
    <property type="entry name" value="BetaGal_gal-bd"/>
    <property type="match status" value="1"/>
</dbReference>
<feature type="domain" description="Beta-galactosidase 1-like first all-beta" evidence="9">
    <location>
        <begin position="403"/>
        <end position="514"/>
    </location>
</feature>
<dbReference type="InterPro" id="IPR048912">
    <property type="entry name" value="BetaGal1-like_ABD1"/>
</dbReference>
<feature type="chain" id="PRO_5044189049" description="Beta-galactosidase" evidence="7">
    <location>
        <begin position="24"/>
        <end position="633"/>
    </location>
</feature>
<feature type="domain" description="Glycoside hydrolase 35 catalytic" evidence="8">
    <location>
        <begin position="36"/>
        <end position="358"/>
    </location>
</feature>
<sequence length="633" mass="70296">MLRKVVLVHLAALLSAASPLASANPNSNFTYDEKDFLLDGKSFQIIGGQMDPQRIPREFWRQRLQMARAMGLNTIFSYIFWNDLEPNPGQWNFHDRNDIRGFFRIAQEEGLYAVLRPGPYICGEHEWGGFPAWLSQVDGMKVRENNDQFLNATKRYLDRLGSELWGLQITQGGPILMNQLENEYGSFGNDKAYLQRTADILRENFEVFLYTNDGGGNKTSLDGGTLHGVLAATDGRDPKTGFKNRDELNDPTMLGPQLYGEYWLQWFDNWAASVTHSNGSADERTIEGHINNLEWVLQGKNSFNIYMFHGGTNFGFESGSTGDNPTTAVTSSYDYGAPLDETGRPTEIYHKLRDMISKHVPAGSIPDIPGLPKIAEVAEFSMKPALSLFDSRSSQPQKQANSPVTMESLGQSYGFVLYEHKLDKDISGTLSPGDKPRDRVIVYINGKKVGVIDCTYKSPATVPLDVKKGDVLQLLVENLGRVDFSLAMKDQVKGIVGDVKIGNEILKGWATYSLPISQLPSLLNKTVSAEDTPVFYTGSFILPDGTETDQSGDILLTFPKGIKGQVWVNGINMGRYWTIGPQQSLYIPGCYVKDHAMSNDVVVLELEPKAGTELTGKGVATREWFNSPDPDAP</sequence>
<gene>
    <name evidence="11" type="ORF">O9K51_10889</name>
</gene>
<evidence type="ECO:0000256" key="4">
    <source>
        <dbReference type="PIRSR" id="PIRSR006336-1"/>
    </source>
</evidence>
<evidence type="ECO:0000259" key="9">
    <source>
        <dbReference type="Pfam" id="PF21317"/>
    </source>
</evidence>
<evidence type="ECO:0000256" key="6">
    <source>
        <dbReference type="RuleBase" id="RU003679"/>
    </source>
</evidence>
<dbReference type="PRINTS" id="PR00742">
    <property type="entry name" value="GLHYDRLASE35"/>
</dbReference>
<evidence type="ECO:0000256" key="1">
    <source>
        <dbReference type="ARBA" id="ARBA00009809"/>
    </source>
</evidence>
<dbReference type="PANTHER" id="PTHR23421">
    <property type="entry name" value="BETA-GALACTOSIDASE RELATED"/>
    <property type="match status" value="1"/>
</dbReference>
<evidence type="ECO:0000259" key="10">
    <source>
        <dbReference type="Pfam" id="PF21467"/>
    </source>
</evidence>
<evidence type="ECO:0000256" key="3">
    <source>
        <dbReference type="ARBA" id="ARBA00023295"/>
    </source>
</evidence>
<dbReference type="AlphaFoldDB" id="A0AB34FBG1"/>
<dbReference type="InterPro" id="IPR001944">
    <property type="entry name" value="Glycoside_Hdrlase_35"/>
</dbReference>
<evidence type="ECO:0000256" key="7">
    <source>
        <dbReference type="SAM" id="SignalP"/>
    </source>
</evidence>
<keyword evidence="7" id="KW-0732">Signal</keyword>
<dbReference type="InterPro" id="IPR017853">
    <property type="entry name" value="GH"/>
</dbReference>
<keyword evidence="12" id="KW-1185">Reference proteome</keyword>
<dbReference type="Gene3D" id="3.20.20.80">
    <property type="entry name" value="Glycosidases"/>
    <property type="match status" value="1"/>
</dbReference>
<dbReference type="InterPro" id="IPR008979">
    <property type="entry name" value="Galactose-bd-like_sf"/>
</dbReference>
<dbReference type="InterPro" id="IPR019801">
    <property type="entry name" value="Glyco_hydro_35_CS"/>
</dbReference>
<name>A0AB34FBG1_9HYPO</name>